<keyword evidence="2" id="KW-1185">Reference proteome</keyword>
<dbReference type="AlphaFoldDB" id="A0A9D4CV07"/>
<dbReference type="Proteomes" id="UP000828390">
    <property type="component" value="Unassembled WGS sequence"/>
</dbReference>
<accession>A0A9D4CV07</accession>
<reference evidence="1" key="1">
    <citation type="journal article" date="2019" name="bioRxiv">
        <title>The Genome of the Zebra Mussel, Dreissena polymorpha: A Resource for Invasive Species Research.</title>
        <authorList>
            <person name="McCartney M.A."/>
            <person name="Auch B."/>
            <person name="Kono T."/>
            <person name="Mallez S."/>
            <person name="Zhang Y."/>
            <person name="Obille A."/>
            <person name="Becker A."/>
            <person name="Abrahante J.E."/>
            <person name="Garbe J."/>
            <person name="Badalamenti J.P."/>
            <person name="Herman A."/>
            <person name="Mangelson H."/>
            <person name="Liachko I."/>
            <person name="Sullivan S."/>
            <person name="Sone E.D."/>
            <person name="Koren S."/>
            <person name="Silverstein K.A.T."/>
            <person name="Beckman K.B."/>
            <person name="Gohl D.M."/>
        </authorList>
    </citation>
    <scope>NUCLEOTIDE SEQUENCE</scope>
    <source>
        <strain evidence="1">Duluth1</strain>
        <tissue evidence="1">Whole animal</tissue>
    </source>
</reference>
<organism evidence="1 2">
    <name type="scientific">Dreissena polymorpha</name>
    <name type="common">Zebra mussel</name>
    <name type="synonym">Mytilus polymorpha</name>
    <dbReference type="NCBI Taxonomy" id="45954"/>
    <lineage>
        <taxon>Eukaryota</taxon>
        <taxon>Metazoa</taxon>
        <taxon>Spiralia</taxon>
        <taxon>Lophotrochozoa</taxon>
        <taxon>Mollusca</taxon>
        <taxon>Bivalvia</taxon>
        <taxon>Autobranchia</taxon>
        <taxon>Heteroconchia</taxon>
        <taxon>Euheterodonta</taxon>
        <taxon>Imparidentia</taxon>
        <taxon>Neoheterodontei</taxon>
        <taxon>Myida</taxon>
        <taxon>Dreissenoidea</taxon>
        <taxon>Dreissenidae</taxon>
        <taxon>Dreissena</taxon>
    </lineage>
</organism>
<name>A0A9D4CV07_DREPO</name>
<evidence type="ECO:0000313" key="1">
    <source>
        <dbReference type="EMBL" id="KAH3733032.1"/>
    </source>
</evidence>
<dbReference type="EMBL" id="JAIWYP010000011">
    <property type="protein sequence ID" value="KAH3733032.1"/>
    <property type="molecule type" value="Genomic_DNA"/>
</dbReference>
<comment type="caution">
    <text evidence="1">The sequence shown here is derived from an EMBL/GenBank/DDBJ whole genome shotgun (WGS) entry which is preliminary data.</text>
</comment>
<proteinExistence type="predicted"/>
<evidence type="ECO:0000313" key="2">
    <source>
        <dbReference type="Proteomes" id="UP000828390"/>
    </source>
</evidence>
<reference evidence="1" key="2">
    <citation type="submission" date="2020-11" db="EMBL/GenBank/DDBJ databases">
        <authorList>
            <person name="McCartney M.A."/>
            <person name="Auch B."/>
            <person name="Kono T."/>
            <person name="Mallez S."/>
            <person name="Becker A."/>
            <person name="Gohl D.M."/>
            <person name="Silverstein K.A.T."/>
            <person name="Koren S."/>
            <person name="Bechman K.B."/>
            <person name="Herman A."/>
            <person name="Abrahante J.E."/>
            <person name="Garbe J."/>
        </authorList>
    </citation>
    <scope>NUCLEOTIDE SEQUENCE</scope>
    <source>
        <strain evidence="1">Duluth1</strain>
        <tissue evidence="1">Whole animal</tissue>
    </source>
</reference>
<sequence length="51" mass="6026">MELEMLFLEGRNRQPKCRNENGVVDSSVDIPQEIWRREVVLLEEVAQWIGL</sequence>
<gene>
    <name evidence="1" type="ORF">DPMN_039456</name>
</gene>
<protein>
    <submittedName>
        <fullName evidence="1">Uncharacterized protein</fullName>
    </submittedName>
</protein>